<reference evidence="1 2" key="1">
    <citation type="submission" date="2019-08" db="EMBL/GenBank/DDBJ databases">
        <authorList>
            <person name="Liang Q."/>
        </authorList>
    </citation>
    <scope>NUCLEOTIDE SEQUENCE [LARGE SCALE GENOMIC DNA]</scope>
    <source>
        <strain evidence="1 2">V1718</strain>
    </source>
</reference>
<dbReference type="Proteomes" id="UP000321595">
    <property type="component" value="Chromosome"/>
</dbReference>
<proteinExistence type="predicted"/>
<gene>
    <name evidence="1" type="ORF">FRD01_14490</name>
</gene>
<dbReference type="EMBL" id="CP042467">
    <property type="protein sequence ID" value="QED28420.1"/>
    <property type="molecule type" value="Genomic_DNA"/>
</dbReference>
<protein>
    <submittedName>
        <fullName evidence="1">Uncharacterized protein</fullName>
    </submittedName>
</protein>
<sequence>MRYIPFLFALFFLGCGDCDDGPAPGDDIAPGDVTFELISEGFWVQNGRYNEFIGVDALGRDYRNGVINQTPIASHLETLGDGAKLLLEFNDNGLSTIVATRVADGKIGYSRYLDSTGQFDQPIEYPIVSYQHRERLVLNMGAGAEETEFTWREECRWQGLPARNFFNNATGTFTRESDALIAGNQYSFLVRHDTCPIRGNIDHQMTERGQLHPDGGNGVVGFHMEGSVLHINRFDNLSNEIDSAEISTNHTGVYQVRPQGQDYFLLMAFPTIQAQNGFEYTGRLKVTLGDTSAEAEEMPLPELPPNHRLERYRLLPDGRAFAWTQVDDGNAPATWAALLEEGSEWTSLELSGTTEDGLAIDLETDGGFSVHPDMDGTIHAIMYLHEVNDGHPRRVSDEIPTLISIKDGSVTVRPLPALIGVRGLELDIGPENEVVLIAEWLGSNPPPSILSSFRVATGNFHNGDHRPELVITRLAGNELTSVSGGVVGTFGINVVDEDRYYGDPSVAGTAFLAVPHNSYASGVGLSVNNGWSRTWFKPYQESAGPRNWSLKLVDAPEGAVVRILETGEECADECAFTHGDGTFLSLEFETPPGWVVDGPKHCFADRLDAGFCSVYMDPTPAYCREGVFWRECEGEEAKPLEPVWEFRYSRSPVLAASTTGYIHENVNVRPDGSFSAEILVLNEDPLPDGTVVEGATTAEPGRVLTRWNKEAFEWAWYVPNFRLVSHSIQGQNVVAVLEAEGGVTQEIGEQSVPSGDFVRVVVDAQGEISQAQVLNTEGLQDPVFLVLSNGGVVVGSSATADSVYGNTERVLTLGAFTAQSTEPALLWEFDSQQAFRGISMESATGGAIFLANGHLLTVSAGLSLAHASEFNSSVGELMMGRGLEENYLAFLAEETAEIQGLSIPISEPSVVSVRVGEDGVVDAPVVFAQASPIDGDAIRSVSSAAGKRILVASAGSLTDETFYAEGMEPFTIGRRADGGNLEGFTSKTLMPIEGGELIWVTRGWSNTFRVRPYSASGGVVFRLDSESLTNLREVVQ</sequence>
<keyword evidence="2" id="KW-1185">Reference proteome</keyword>
<accession>A0A5B8XRY6</accession>
<evidence type="ECO:0000313" key="2">
    <source>
        <dbReference type="Proteomes" id="UP000321595"/>
    </source>
</evidence>
<dbReference type="AlphaFoldDB" id="A0A5B8XRY6"/>
<name>A0A5B8XRY6_9DELT</name>
<evidence type="ECO:0000313" key="1">
    <source>
        <dbReference type="EMBL" id="QED28420.1"/>
    </source>
</evidence>
<dbReference type="RefSeq" id="WP_146960828.1">
    <property type="nucleotide sequence ID" value="NZ_CP042467.1"/>
</dbReference>
<organism evidence="1 2">
    <name type="scientific">Microvenator marinus</name>
    <dbReference type="NCBI Taxonomy" id="2600177"/>
    <lineage>
        <taxon>Bacteria</taxon>
        <taxon>Deltaproteobacteria</taxon>
        <taxon>Bradymonadales</taxon>
        <taxon>Microvenatoraceae</taxon>
        <taxon>Microvenator</taxon>
    </lineage>
</organism>
<dbReference type="PROSITE" id="PS51257">
    <property type="entry name" value="PROKAR_LIPOPROTEIN"/>
    <property type="match status" value="1"/>
</dbReference>
<dbReference type="KEGG" id="bbae:FRD01_14490"/>